<name>A0ABD6Y5T5_LIMRT</name>
<evidence type="ECO:0000313" key="2">
    <source>
        <dbReference type="Proteomes" id="UP000245735"/>
    </source>
</evidence>
<dbReference type="RefSeq" id="WP_109884019.1">
    <property type="nucleotide sequence ID" value="NZ_QGIA01000011.1"/>
</dbReference>
<gene>
    <name evidence="1" type="ORF">DKZ35_06450</name>
</gene>
<dbReference type="SUPFAM" id="SSF52540">
    <property type="entry name" value="P-loop containing nucleoside triphosphate hydrolases"/>
    <property type="match status" value="1"/>
</dbReference>
<dbReference type="InterPro" id="IPR027417">
    <property type="entry name" value="P-loop_NTPase"/>
</dbReference>
<sequence>MATSGGAGKDTVADYIVNTLMHKEGCKRALADPIHELSEKFANGKVERHHLQDFGESVRKIFGHETWIHLLDKETKELEVPLVIPDIRKLLEYSHFCVESEFLPLYVKVNPEIARERLTVRDGGFQEKDLHRNIEHQMKFIESLETEKIGKNGLRKVVSPFPFNNVYIVDNDGDYENTKKQLDLWFERVM</sequence>
<dbReference type="Proteomes" id="UP000245735">
    <property type="component" value="Unassembled WGS sequence"/>
</dbReference>
<dbReference type="EMBL" id="QGHV01000035">
    <property type="protein sequence ID" value="PWT37203.1"/>
    <property type="molecule type" value="Genomic_DNA"/>
</dbReference>
<dbReference type="Gene3D" id="3.40.50.300">
    <property type="entry name" value="P-loop containing nucleotide triphosphate hydrolases"/>
    <property type="match status" value="1"/>
</dbReference>
<reference evidence="2" key="1">
    <citation type="journal article" date="2018" name="Front. Microbiol.">
        <title>Comparative Genomics of the Herbivore Gut Symbiont Lactobacillus reuteri Reveals Genetic Diversity and Lifestyle Adaptation.</title>
        <authorList>
            <person name="Zhao J."/>
        </authorList>
    </citation>
    <scope>NUCLEOTIDE SEQUENCE [LARGE SCALE GENOMIC DNA]</scope>
    <source>
        <strain evidence="2">LR9</strain>
    </source>
</reference>
<organism evidence="1 2">
    <name type="scientific">Limosilactobacillus reuteri</name>
    <name type="common">Lactobacillus reuteri</name>
    <dbReference type="NCBI Taxonomy" id="1598"/>
    <lineage>
        <taxon>Bacteria</taxon>
        <taxon>Bacillati</taxon>
        <taxon>Bacillota</taxon>
        <taxon>Bacilli</taxon>
        <taxon>Lactobacillales</taxon>
        <taxon>Lactobacillaceae</taxon>
        <taxon>Limosilactobacillus</taxon>
    </lineage>
</organism>
<protein>
    <submittedName>
        <fullName evidence="1">Uncharacterized protein</fullName>
    </submittedName>
</protein>
<accession>A0ABD6Y5T5</accession>
<proteinExistence type="predicted"/>
<comment type="caution">
    <text evidence="1">The sequence shown here is derived from an EMBL/GenBank/DDBJ whole genome shotgun (WGS) entry which is preliminary data.</text>
</comment>
<evidence type="ECO:0000313" key="1">
    <source>
        <dbReference type="EMBL" id="PWT37203.1"/>
    </source>
</evidence>
<dbReference type="AlphaFoldDB" id="A0ABD6Y5T5"/>